<dbReference type="Pfam" id="PF17064">
    <property type="entry name" value="QVR"/>
    <property type="match status" value="1"/>
</dbReference>
<dbReference type="GO" id="GO:0098552">
    <property type="term" value="C:side of membrane"/>
    <property type="evidence" value="ECO:0007669"/>
    <property type="project" value="UniProtKB-KW"/>
</dbReference>
<gene>
    <name evidence="10" type="ORF">LPLAT_LOCUS3659</name>
</gene>
<dbReference type="PANTHER" id="PTHR33562">
    <property type="entry name" value="ATILLA, ISOFORM B-RELATED-RELATED"/>
    <property type="match status" value="1"/>
</dbReference>
<dbReference type="GO" id="GO:0030431">
    <property type="term" value="P:sleep"/>
    <property type="evidence" value="ECO:0007669"/>
    <property type="project" value="InterPro"/>
</dbReference>
<evidence type="ECO:0000256" key="7">
    <source>
        <dbReference type="ARBA" id="ARBA00023180"/>
    </source>
</evidence>
<dbReference type="GO" id="GO:0032222">
    <property type="term" value="P:regulation of synaptic transmission, cholinergic"/>
    <property type="evidence" value="ECO:0007669"/>
    <property type="project" value="InterPro"/>
</dbReference>
<evidence type="ECO:0000256" key="1">
    <source>
        <dbReference type="ARBA" id="ARBA00004589"/>
    </source>
</evidence>
<evidence type="ECO:0000256" key="9">
    <source>
        <dbReference type="SAM" id="SignalP"/>
    </source>
</evidence>
<evidence type="ECO:0000256" key="8">
    <source>
        <dbReference type="ARBA" id="ARBA00023288"/>
    </source>
</evidence>
<dbReference type="InterPro" id="IPR031424">
    <property type="entry name" value="QVR-like"/>
</dbReference>
<comment type="subcellular location">
    <subcellularLocation>
        <location evidence="1">Membrane</location>
        <topology evidence="1">Lipid-anchor</topology>
        <topology evidence="1">GPI-anchor</topology>
    </subcellularLocation>
</comment>
<dbReference type="Proteomes" id="UP001497644">
    <property type="component" value="Chromosome 13"/>
</dbReference>
<feature type="signal peptide" evidence="9">
    <location>
        <begin position="1"/>
        <end position="24"/>
    </location>
</feature>
<accession>A0AAV2NDA2</accession>
<evidence type="ECO:0000256" key="4">
    <source>
        <dbReference type="ARBA" id="ARBA00022729"/>
    </source>
</evidence>
<evidence type="ECO:0008006" key="12">
    <source>
        <dbReference type="Google" id="ProtNLM"/>
    </source>
</evidence>
<dbReference type="EMBL" id="OZ034836">
    <property type="protein sequence ID" value="CAL1677670.1"/>
    <property type="molecule type" value="Genomic_DNA"/>
</dbReference>
<evidence type="ECO:0000256" key="2">
    <source>
        <dbReference type="ARBA" id="ARBA00022622"/>
    </source>
</evidence>
<feature type="chain" id="PRO_5043785746" description="Protein sleepless" evidence="9">
    <location>
        <begin position="25"/>
        <end position="145"/>
    </location>
</feature>
<dbReference type="CDD" id="cd23590">
    <property type="entry name" value="TFP_LU_ECD_Bou"/>
    <property type="match status" value="1"/>
</dbReference>
<keyword evidence="11" id="KW-1185">Reference proteome</keyword>
<reference evidence="10" key="1">
    <citation type="submission" date="2024-04" db="EMBL/GenBank/DDBJ databases">
        <authorList>
            <consortium name="Molecular Ecology Group"/>
        </authorList>
    </citation>
    <scope>NUCLEOTIDE SEQUENCE</scope>
</reference>
<keyword evidence="4 9" id="KW-0732">Signal</keyword>
<keyword evidence="5" id="KW-1133">Transmembrane helix</keyword>
<dbReference type="InterPro" id="IPR050975">
    <property type="entry name" value="Sleep_regulator"/>
</dbReference>
<evidence type="ECO:0000313" key="11">
    <source>
        <dbReference type="Proteomes" id="UP001497644"/>
    </source>
</evidence>
<evidence type="ECO:0000313" key="10">
    <source>
        <dbReference type="EMBL" id="CAL1677670.1"/>
    </source>
</evidence>
<dbReference type="PANTHER" id="PTHR33562:SF18">
    <property type="entry name" value="BOUDIN-RELATED"/>
    <property type="match status" value="1"/>
</dbReference>
<keyword evidence="6" id="KW-0472">Membrane</keyword>
<evidence type="ECO:0000256" key="6">
    <source>
        <dbReference type="ARBA" id="ARBA00023136"/>
    </source>
</evidence>
<keyword evidence="8" id="KW-0449">Lipoprotein</keyword>
<name>A0AAV2NDA2_9HYME</name>
<protein>
    <recommendedName>
        <fullName evidence="12">Protein sleepless</fullName>
    </recommendedName>
</protein>
<keyword evidence="3" id="KW-0812">Transmembrane</keyword>
<keyword evidence="7" id="KW-0325">Glycoprotein</keyword>
<dbReference type="AlphaFoldDB" id="A0AAV2NDA2"/>
<organism evidence="10 11">
    <name type="scientific">Lasius platythorax</name>
    <dbReference type="NCBI Taxonomy" id="488582"/>
    <lineage>
        <taxon>Eukaryota</taxon>
        <taxon>Metazoa</taxon>
        <taxon>Ecdysozoa</taxon>
        <taxon>Arthropoda</taxon>
        <taxon>Hexapoda</taxon>
        <taxon>Insecta</taxon>
        <taxon>Pterygota</taxon>
        <taxon>Neoptera</taxon>
        <taxon>Endopterygota</taxon>
        <taxon>Hymenoptera</taxon>
        <taxon>Apocrita</taxon>
        <taxon>Aculeata</taxon>
        <taxon>Formicoidea</taxon>
        <taxon>Formicidae</taxon>
        <taxon>Formicinae</taxon>
        <taxon>Lasius</taxon>
        <taxon>Lasius</taxon>
    </lineage>
</organism>
<evidence type="ECO:0000256" key="5">
    <source>
        <dbReference type="ARBA" id="ARBA00022989"/>
    </source>
</evidence>
<evidence type="ECO:0000256" key="3">
    <source>
        <dbReference type="ARBA" id="ARBA00022692"/>
    </source>
</evidence>
<keyword evidence="2" id="KW-0336">GPI-anchor</keyword>
<proteinExistence type="predicted"/>
<sequence length="145" mass="16028">MATAGYCIGTLLLILSLLTKTGYSIRCYQCKSISAKNPFQCNEFLTSDMDLQPGSCDDVYGAQYCVKHVGRFEGGIGTKRFCSAVDLGNYCDYVRQPGDKLTYRTCVYTCTGDGCNPATSFVPNATHTWITSVGLLVAWRMLFHR</sequence>